<accession>A0A217EIJ3</accession>
<evidence type="ECO:0000256" key="1">
    <source>
        <dbReference type="SAM" id="MobiDB-lite"/>
    </source>
</evidence>
<feature type="compositionally biased region" description="Polar residues" evidence="1">
    <location>
        <begin position="67"/>
        <end position="78"/>
    </location>
</feature>
<dbReference type="Proteomes" id="UP000243463">
    <property type="component" value="Unassembled WGS sequence"/>
</dbReference>
<dbReference type="AlphaFoldDB" id="A0A217EIJ3"/>
<evidence type="ECO:0000313" key="2">
    <source>
        <dbReference type="EMBL" id="SNQ30046.1"/>
    </source>
</evidence>
<feature type="region of interest" description="Disordered" evidence="1">
    <location>
        <begin position="63"/>
        <end position="88"/>
    </location>
</feature>
<keyword evidence="3" id="KW-1185">Reference proteome</keyword>
<dbReference type="Pfam" id="PF20228">
    <property type="entry name" value="DUF6587"/>
    <property type="match status" value="1"/>
</dbReference>
<proteinExistence type="predicted"/>
<organism evidence="2 3">
    <name type="scientific">Acinetobacter apis</name>
    <dbReference type="NCBI Taxonomy" id="1229165"/>
    <lineage>
        <taxon>Bacteria</taxon>
        <taxon>Pseudomonadati</taxon>
        <taxon>Pseudomonadota</taxon>
        <taxon>Gammaproteobacteria</taxon>
        <taxon>Moraxellales</taxon>
        <taxon>Moraxellaceae</taxon>
        <taxon>Acinetobacter</taxon>
    </lineage>
</organism>
<sequence>MIEVIIIAALVIWSALYTFKNVFPKSSARVFTALAQFAEQRGFQKLAVKLRPVAAAGCGGGCGCGPSASTKKSESPASSDVVKAVKWK</sequence>
<gene>
    <name evidence="2" type="ORF">SAMN05444584_2026</name>
</gene>
<dbReference type="EMBL" id="FZLN01000004">
    <property type="protein sequence ID" value="SNQ30046.1"/>
    <property type="molecule type" value="Genomic_DNA"/>
</dbReference>
<dbReference type="InterPro" id="IPR046494">
    <property type="entry name" value="DUF6587"/>
</dbReference>
<dbReference type="OrthoDB" id="6711925at2"/>
<reference evidence="3" key="1">
    <citation type="submission" date="2017-06" db="EMBL/GenBank/DDBJ databases">
        <authorList>
            <person name="Varghese N."/>
            <person name="Submissions S."/>
        </authorList>
    </citation>
    <scope>NUCLEOTIDE SEQUENCE [LARGE SCALE GENOMIC DNA]</scope>
    <source>
        <strain evidence="3">ANC 5114</strain>
    </source>
</reference>
<protein>
    <submittedName>
        <fullName evidence="2">Uncharacterized protein</fullName>
    </submittedName>
</protein>
<evidence type="ECO:0000313" key="3">
    <source>
        <dbReference type="Proteomes" id="UP000243463"/>
    </source>
</evidence>
<name>A0A217EIJ3_9GAMM</name>